<gene>
    <name evidence="4" type="ORF">DJ018_06000</name>
</gene>
<dbReference type="Pfam" id="PF12974">
    <property type="entry name" value="Phosphonate-bd"/>
    <property type="match status" value="1"/>
</dbReference>
<keyword evidence="5" id="KW-1185">Reference proteome</keyword>
<dbReference type="AlphaFoldDB" id="A0A328AR47"/>
<proteinExistence type="inferred from homology"/>
<dbReference type="PANTHER" id="PTHR35841">
    <property type="entry name" value="PHOSPHONATES-BINDING PERIPLASMIC PROTEIN"/>
    <property type="match status" value="1"/>
</dbReference>
<dbReference type="Proteomes" id="UP000249725">
    <property type="component" value="Unassembled WGS sequence"/>
</dbReference>
<evidence type="ECO:0000256" key="1">
    <source>
        <dbReference type="ARBA" id="ARBA00007162"/>
    </source>
</evidence>
<dbReference type="GO" id="GO:0055085">
    <property type="term" value="P:transmembrane transport"/>
    <property type="evidence" value="ECO:0007669"/>
    <property type="project" value="InterPro"/>
</dbReference>
<comment type="similarity">
    <text evidence="1">Belongs to the phosphate/phosphite/phosphonate binding protein family.</text>
</comment>
<dbReference type="RefSeq" id="WP_111513942.1">
    <property type="nucleotide sequence ID" value="NZ_QFYR01000001.1"/>
</dbReference>
<dbReference type="Gene3D" id="3.40.190.10">
    <property type="entry name" value="Periplasmic binding protein-like II"/>
    <property type="match status" value="2"/>
</dbReference>
<dbReference type="PROSITE" id="PS51257">
    <property type="entry name" value="PROKAR_LIPOPROTEIN"/>
    <property type="match status" value="1"/>
</dbReference>
<evidence type="ECO:0000256" key="2">
    <source>
        <dbReference type="ARBA" id="ARBA00022729"/>
    </source>
</evidence>
<dbReference type="OrthoDB" id="9802896at2"/>
<name>A0A328AR47_9CAUL</name>
<dbReference type="PANTHER" id="PTHR35841:SF1">
    <property type="entry name" value="PHOSPHONATES-BINDING PERIPLASMIC PROTEIN"/>
    <property type="match status" value="1"/>
</dbReference>
<organism evidence="4 5">
    <name type="scientific">Phenylobacterium deserti</name>
    <dbReference type="NCBI Taxonomy" id="1914756"/>
    <lineage>
        <taxon>Bacteria</taxon>
        <taxon>Pseudomonadati</taxon>
        <taxon>Pseudomonadota</taxon>
        <taxon>Alphaproteobacteria</taxon>
        <taxon>Caulobacterales</taxon>
        <taxon>Caulobacteraceae</taxon>
        <taxon>Phenylobacterium</taxon>
    </lineage>
</organism>
<evidence type="ECO:0000313" key="4">
    <source>
        <dbReference type="EMBL" id="RAK57490.1"/>
    </source>
</evidence>
<dbReference type="NCBIfam" id="TIGR01098">
    <property type="entry name" value="3A0109s03R"/>
    <property type="match status" value="1"/>
</dbReference>
<dbReference type="InterPro" id="IPR005770">
    <property type="entry name" value="PhnD"/>
</dbReference>
<accession>A0A328AR47</accession>
<sequence length="339" mass="36844">MIRRRLLAGFGLAAVLMSAGALSGCSDKPSQSGDAPKELTFSILSAESQQNMGPLWQPLLDDMSKQIGVKVKPYFATNYTSLIEAMRFNQVQVGWFSALPALEAVRRADGEVLGRVVDATGEGSYQSVLIARKGSNITLEDVVKCDRRFSFGLGDAKSTTGTLAPMAYLFTPRNIEPAKCFKAVRSASHQANVFSVANGVLDVATNNTVGLVFAAKENPAIAEKVEVIWRSPPIPESSIVARKDLDPAVKEKLRQFFLTYGTGEGPEAERQRKVLKDLEYGGFKPADDSYLDPIREMESSQTLAEARRSGDAARIKAAQEEFDKIHAAAAQRRAVNPDV</sequence>
<dbReference type="EMBL" id="QFYR01000001">
    <property type="protein sequence ID" value="RAK57490.1"/>
    <property type="molecule type" value="Genomic_DNA"/>
</dbReference>
<keyword evidence="2 3" id="KW-0732">Signal</keyword>
<feature type="signal peptide" evidence="3">
    <location>
        <begin position="1"/>
        <end position="23"/>
    </location>
</feature>
<feature type="chain" id="PRO_5016333935" evidence="3">
    <location>
        <begin position="24"/>
        <end position="339"/>
    </location>
</feature>
<dbReference type="SUPFAM" id="SSF53850">
    <property type="entry name" value="Periplasmic binding protein-like II"/>
    <property type="match status" value="1"/>
</dbReference>
<comment type="caution">
    <text evidence="4">The sequence shown here is derived from an EMBL/GenBank/DDBJ whole genome shotgun (WGS) entry which is preliminary data.</text>
</comment>
<evidence type="ECO:0000313" key="5">
    <source>
        <dbReference type="Proteomes" id="UP000249725"/>
    </source>
</evidence>
<reference evidence="5" key="1">
    <citation type="submission" date="2018-05" db="EMBL/GenBank/DDBJ databases">
        <authorList>
            <person name="Li X."/>
        </authorList>
    </citation>
    <scope>NUCLEOTIDE SEQUENCE [LARGE SCALE GENOMIC DNA]</scope>
    <source>
        <strain evidence="5">YIM 73061</strain>
    </source>
</reference>
<protein>
    <submittedName>
        <fullName evidence="4">Phosphate/phosphite/phosphonate ABC transporter substrate-binding protein</fullName>
    </submittedName>
</protein>
<evidence type="ECO:0000256" key="3">
    <source>
        <dbReference type="SAM" id="SignalP"/>
    </source>
</evidence>
<dbReference type="GO" id="GO:0043190">
    <property type="term" value="C:ATP-binding cassette (ABC) transporter complex"/>
    <property type="evidence" value="ECO:0007669"/>
    <property type="project" value="InterPro"/>
</dbReference>